<evidence type="ECO:0000256" key="4">
    <source>
        <dbReference type="ARBA" id="ARBA00048267"/>
    </source>
</evidence>
<dbReference type="CDD" id="cd16432">
    <property type="entry name" value="CheB_Rec"/>
    <property type="match status" value="1"/>
</dbReference>
<keyword evidence="10" id="KW-0808">Transferase</keyword>
<feature type="domain" description="CheB-type methylesterase" evidence="9">
    <location>
        <begin position="163"/>
        <end position="355"/>
    </location>
</feature>
<keyword evidence="1 5" id="KW-0963">Cytoplasm</keyword>
<dbReference type="GO" id="GO:0032259">
    <property type="term" value="P:methylation"/>
    <property type="evidence" value="ECO:0007669"/>
    <property type="project" value="UniProtKB-KW"/>
</dbReference>
<dbReference type="SUPFAM" id="SSF52172">
    <property type="entry name" value="CheY-like"/>
    <property type="match status" value="1"/>
</dbReference>
<comment type="similarity">
    <text evidence="5">Belongs to the CheB family.</text>
</comment>
<comment type="PTM">
    <text evidence="5">Phosphorylated by CheA. Phosphorylation of the N-terminal regulatory domain activates the methylesterase activity.</text>
</comment>
<dbReference type="InterPro" id="IPR008248">
    <property type="entry name" value="CheB-like"/>
</dbReference>
<keyword evidence="5 7" id="KW-0597">Phosphoprotein</keyword>
<comment type="domain">
    <text evidence="5">Contains a C-terminal catalytic domain, and an N-terminal region which modulates catalytic activity.</text>
</comment>
<protein>
    <recommendedName>
        <fullName evidence="5">Protein-glutamate methylesterase/protein-glutamine glutaminase</fullName>
        <ecNumber evidence="5">3.1.1.61</ecNumber>
        <ecNumber evidence="5">3.5.1.44</ecNumber>
    </recommendedName>
</protein>
<dbReference type="InterPro" id="IPR000673">
    <property type="entry name" value="Sig_transdc_resp-reg_Me-estase"/>
</dbReference>
<keyword evidence="10" id="KW-0489">Methyltransferase</keyword>
<comment type="subcellular location">
    <subcellularLocation>
        <location evidence="5">Cytoplasm</location>
    </subcellularLocation>
</comment>
<dbReference type="SUPFAM" id="SSF52738">
    <property type="entry name" value="Methylesterase CheB, C-terminal domain"/>
    <property type="match status" value="1"/>
</dbReference>
<evidence type="ECO:0000256" key="3">
    <source>
        <dbReference type="ARBA" id="ARBA00022801"/>
    </source>
</evidence>
<dbReference type="Pfam" id="PF01339">
    <property type="entry name" value="CheB_methylest"/>
    <property type="match status" value="1"/>
</dbReference>
<dbReference type="Gene3D" id="3.40.50.180">
    <property type="entry name" value="Methylesterase CheB, C-terminal domain"/>
    <property type="match status" value="1"/>
</dbReference>
<feature type="modified residue" description="4-aspartylphosphate" evidence="5 7">
    <location>
        <position position="53"/>
    </location>
</feature>
<reference evidence="10" key="1">
    <citation type="submission" date="2020-05" db="EMBL/GenBank/DDBJ databases">
        <title>Nod-independent and nitrogen-fixing Bradyrhizobium aeschynomene sp. nov. isolated from nodules of Aeschynomene indica.</title>
        <authorList>
            <person name="Zhang Z."/>
        </authorList>
    </citation>
    <scope>NUCLEOTIDE SEQUENCE</scope>
    <source>
        <strain evidence="10">83012</strain>
    </source>
</reference>
<dbReference type="GO" id="GO:0008168">
    <property type="term" value="F:methyltransferase activity"/>
    <property type="evidence" value="ECO:0007669"/>
    <property type="project" value="UniProtKB-KW"/>
</dbReference>
<dbReference type="NCBIfam" id="NF001965">
    <property type="entry name" value="PRK00742.1"/>
    <property type="match status" value="1"/>
</dbReference>
<gene>
    <name evidence="5 10" type="primary">cheB</name>
    <name evidence="10" type="ORF">HL667_19450</name>
</gene>
<feature type="active site" evidence="5 6">
    <location>
        <position position="202"/>
    </location>
</feature>
<dbReference type="PIRSF" id="PIRSF000876">
    <property type="entry name" value="RR_chemtxs_CheB"/>
    <property type="match status" value="1"/>
</dbReference>
<evidence type="ECO:0000313" key="11">
    <source>
        <dbReference type="Proteomes" id="UP000886476"/>
    </source>
</evidence>
<dbReference type="InterPro" id="IPR035909">
    <property type="entry name" value="CheB_C"/>
</dbReference>
<organism evidence="10 11">
    <name type="scientific">Bradyrhizobium aeschynomenes</name>
    <dbReference type="NCBI Taxonomy" id="2734909"/>
    <lineage>
        <taxon>Bacteria</taxon>
        <taxon>Pseudomonadati</taxon>
        <taxon>Pseudomonadota</taxon>
        <taxon>Alphaproteobacteria</taxon>
        <taxon>Hyphomicrobiales</taxon>
        <taxon>Nitrobacteraceae</taxon>
        <taxon>Bradyrhizobium</taxon>
    </lineage>
</organism>
<dbReference type="EC" id="3.1.1.61" evidence="5"/>
<dbReference type="PANTHER" id="PTHR42872:SF6">
    <property type="entry name" value="PROTEIN-GLUTAMATE METHYLESTERASE_PROTEIN-GLUTAMINE GLUTAMINASE"/>
    <property type="match status" value="1"/>
</dbReference>
<dbReference type="Pfam" id="PF00072">
    <property type="entry name" value="Response_reg"/>
    <property type="match status" value="1"/>
</dbReference>
<comment type="catalytic activity">
    <reaction evidence="5">
        <text>L-glutaminyl-[protein] + H2O = L-glutamyl-[protein] + NH4(+)</text>
        <dbReference type="Rhea" id="RHEA:16441"/>
        <dbReference type="Rhea" id="RHEA-COMP:10207"/>
        <dbReference type="Rhea" id="RHEA-COMP:10208"/>
        <dbReference type="ChEBI" id="CHEBI:15377"/>
        <dbReference type="ChEBI" id="CHEBI:28938"/>
        <dbReference type="ChEBI" id="CHEBI:29973"/>
        <dbReference type="ChEBI" id="CHEBI:30011"/>
        <dbReference type="EC" id="3.5.1.44"/>
    </reaction>
</comment>
<dbReference type="CDD" id="cd17541">
    <property type="entry name" value="REC_CheB-like"/>
    <property type="match status" value="1"/>
</dbReference>
<evidence type="ECO:0000259" key="8">
    <source>
        <dbReference type="PROSITE" id="PS50110"/>
    </source>
</evidence>
<evidence type="ECO:0000256" key="5">
    <source>
        <dbReference type="HAMAP-Rule" id="MF_00099"/>
    </source>
</evidence>
<evidence type="ECO:0000256" key="7">
    <source>
        <dbReference type="PROSITE-ProRule" id="PRU00169"/>
    </source>
</evidence>
<keyword evidence="2 5" id="KW-0145">Chemotaxis</keyword>
<proteinExistence type="inferred from homology"/>
<dbReference type="PANTHER" id="PTHR42872">
    <property type="entry name" value="PROTEIN-GLUTAMATE METHYLESTERASE/PROTEIN-GLUTAMINE GLUTAMINASE"/>
    <property type="match status" value="1"/>
</dbReference>
<evidence type="ECO:0000256" key="1">
    <source>
        <dbReference type="ARBA" id="ARBA00022490"/>
    </source>
</evidence>
<feature type="active site" evidence="5 6">
    <location>
        <position position="175"/>
    </location>
</feature>
<comment type="caution">
    <text evidence="10">The sequence shown here is derived from an EMBL/GenBank/DDBJ whole genome shotgun (WGS) entry which is preliminary data.</text>
</comment>
<name>A0ABX2CG57_9BRAD</name>
<evidence type="ECO:0000256" key="2">
    <source>
        <dbReference type="ARBA" id="ARBA00022500"/>
    </source>
</evidence>
<accession>A0ABX2CG57</accession>
<comment type="catalytic activity">
    <reaction evidence="4 5">
        <text>[protein]-L-glutamate 5-O-methyl ester + H2O = L-glutamyl-[protein] + methanol + H(+)</text>
        <dbReference type="Rhea" id="RHEA:23236"/>
        <dbReference type="Rhea" id="RHEA-COMP:10208"/>
        <dbReference type="Rhea" id="RHEA-COMP:10311"/>
        <dbReference type="ChEBI" id="CHEBI:15377"/>
        <dbReference type="ChEBI" id="CHEBI:15378"/>
        <dbReference type="ChEBI" id="CHEBI:17790"/>
        <dbReference type="ChEBI" id="CHEBI:29973"/>
        <dbReference type="ChEBI" id="CHEBI:82795"/>
        <dbReference type="EC" id="3.1.1.61"/>
    </reaction>
</comment>
<keyword evidence="11" id="KW-1185">Reference proteome</keyword>
<dbReference type="RefSeq" id="WP_172112289.1">
    <property type="nucleotide sequence ID" value="NZ_JABFDN010000006.1"/>
</dbReference>
<comment type="function">
    <text evidence="5">Involved in chemotaxis. Part of a chemotaxis signal transduction system that modulates chemotaxis in response to various stimuli. Catalyzes the demethylation of specific methylglutamate residues introduced into the chemoreceptors (methyl-accepting chemotaxis proteins or MCP) by CheR. Also mediates the irreversible deamidation of specific glutamine residues to glutamic acid.</text>
</comment>
<dbReference type="EMBL" id="JABFDN010000006">
    <property type="protein sequence ID" value="NPU67188.1"/>
    <property type="molecule type" value="Genomic_DNA"/>
</dbReference>
<sequence>MIKLLVVDDSALARKLIGQMFATEPDFSIQFARNGSEALGLIALARPDVVTLDVHMPEMDGLACLDRIMVEHPCPVVMVSSATAAGAEATLEALRLGAVDFVTKPTGAVSLRIADMAQPLIEKVRAAAGARLRSSLRLRERVRHRTGQTSGALRAPVSKARPAARGEGLVLVGTSTGGPPALEMLLTALPATFPWPIVIAQHMPATFTAAFARRLDGISQLAVQEIRTSVALKPGCAYIGRGDADVVISRRAGDLVGMAAPAQSGYPWHPSTDRMVRSALNQLDPRQLIGVLMTGMGNDGAEAMALIHAQGAKTIAEAEETAVVWGMPGELVKAGGADYVVPLHKIAAQLRKLVS</sequence>
<dbReference type="PROSITE" id="PS50110">
    <property type="entry name" value="RESPONSE_REGULATORY"/>
    <property type="match status" value="1"/>
</dbReference>
<evidence type="ECO:0000313" key="10">
    <source>
        <dbReference type="EMBL" id="NPU67188.1"/>
    </source>
</evidence>
<dbReference type="Gene3D" id="3.40.50.2300">
    <property type="match status" value="1"/>
</dbReference>
<dbReference type="SMART" id="SM00448">
    <property type="entry name" value="REC"/>
    <property type="match status" value="1"/>
</dbReference>
<keyword evidence="3 5" id="KW-0378">Hydrolase</keyword>
<dbReference type="Proteomes" id="UP000886476">
    <property type="component" value="Unassembled WGS sequence"/>
</dbReference>
<evidence type="ECO:0000256" key="6">
    <source>
        <dbReference type="PROSITE-ProRule" id="PRU00050"/>
    </source>
</evidence>
<dbReference type="EC" id="3.5.1.44" evidence="5"/>
<feature type="domain" description="Response regulatory" evidence="8">
    <location>
        <begin position="3"/>
        <end position="119"/>
    </location>
</feature>
<dbReference type="GO" id="GO:0008984">
    <property type="term" value="F:protein-glutamate methylesterase activity"/>
    <property type="evidence" value="ECO:0007669"/>
    <property type="project" value="UniProtKB-EC"/>
</dbReference>
<dbReference type="HAMAP" id="MF_00099">
    <property type="entry name" value="CheB_chemtxs"/>
    <property type="match status" value="1"/>
</dbReference>
<dbReference type="InterPro" id="IPR001789">
    <property type="entry name" value="Sig_transdc_resp-reg_receiver"/>
</dbReference>
<dbReference type="InterPro" id="IPR011006">
    <property type="entry name" value="CheY-like_superfamily"/>
</dbReference>
<dbReference type="PROSITE" id="PS50122">
    <property type="entry name" value="CHEB"/>
    <property type="match status" value="1"/>
</dbReference>
<evidence type="ECO:0000259" key="9">
    <source>
        <dbReference type="PROSITE" id="PS50122"/>
    </source>
</evidence>
<feature type="active site" evidence="5 6">
    <location>
        <position position="299"/>
    </location>
</feature>